<gene>
    <name evidence="3" type="ORF">Q8A70_22670</name>
</gene>
<proteinExistence type="inferred from homology"/>
<evidence type="ECO:0000313" key="4">
    <source>
        <dbReference type="Proteomes" id="UP001230156"/>
    </source>
</evidence>
<evidence type="ECO:0000259" key="2">
    <source>
        <dbReference type="SMART" id="SM00854"/>
    </source>
</evidence>
<accession>A0ABU0YTJ9</accession>
<dbReference type="EMBL" id="JAUYVI010000007">
    <property type="protein sequence ID" value="MDQ7250512.1"/>
    <property type="molecule type" value="Genomic_DNA"/>
</dbReference>
<keyword evidence="3" id="KW-0378">Hydrolase</keyword>
<dbReference type="EC" id="3.1.-.-" evidence="3"/>
<dbReference type="PANTHER" id="PTHR33393">
    <property type="entry name" value="POLYGLUTAMINE SYNTHESIS ACCESSORY PROTEIN RV0574C-RELATED"/>
    <property type="match status" value="1"/>
</dbReference>
<dbReference type="InterPro" id="IPR052169">
    <property type="entry name" value="CW_Biosynth-Accessory"/>
</dbReference>
<evidence type="ECO:0000256" key="1">
    <source>
        <dbReference type="ARBA" id="ARBA00005662"/>
    </source>
</evidence>
<reference evidence="4" key="1">
    <citation type="submission" date="2023-08" db="EMBL/GenBank/DDBJ databases">
        <title>Rhodospirillaceae gen. nov., a novel taxon isolated from the Yangtze River Yuezi River estuary sludge.</title>
        <authorList>
            <person name="Ruan L."/>
        </authorList>
    </citation>
    <scope>NUCLEOTIDE SEQUENCE [LARGE SCALE GENOMIC DNA]</scope>
    <source>
        <strain evidence="4">R-7</strain>
    </source>
</reference>
<comment type="similarity">
    <text evidence="1">Belongs to the CapA family.</text>
</comment>
<dbReference type="CDD" id="cd07381">
    <property type="entry name" value="MPP_CapA"/>
    <property type="match status" value="1"/>
</dbReference>
<dbReference type="Proteomes" id="UP001230156">
    <property type="component" value="Unassembled WGS sequence"/>
</dbReference>
<dbReference type="GO" id="GO:0016787">
    <property type="term" value="F:hydrolase activity"/>
    <property type="evidence" value="ECO:0007669"/>
    <property type="project" value="UniProtKB-KW"/>
</dbReference>
<evidence type="ECO:0000313" key="3">
    <source>
        <dbReference type="EMBL" id="MDQ7250512.1"/>
    </source>
</evidence>
<sequence length="374" mass="40361">MASNEQEHPGGPRLLLTGDVMTGRGIDQVLPHPAEPRLYERWAKSAMRYVELAEAANGPIPRPVDFDYIWGDAISSVAHRRPDLRIVNLETSITRSTTPAPKGINYKMDPRNIGCLTAFGIDCCVLANNHVADWGPSGLIETITDLRAAGIVPAGAGRDAEEAWAPAILPFSGGRLIVLALGSDSSGIPRSWAARAERPGVALLSDFTDRSLEAVAAVIGRVKRPGDLALVSIHWGGNWGYTISAEQRRFAQGLTRSAGVDLVHGHSSHHPRGLEVHEGKLILYGCGDFLNDYEGIGGEEKYRPDLTLAYLPELDPATGNLTNLAMLPFHVAKFQLHTAKAEEADWLAATLTRQGQALGTRVDHAAGVLRLSWS</sequence>
<dbReference type="RefSeq" id="WP_379959880.1">
    <property type="nucleotide sequence ID" value="NZ_JAUYVI010000007.1"/>
</dbReference>
<organism evidence="3 4">
    <name type="scientific">Dongia sedimenti</name>
    <dbReference type="NCBI Taxonomy" id="3064282"/>
    <lineage>
        <taxon>Bacteria</taxon>
        <taxon>Pseudomonadati</taxon>
        <taxon>Pseudomonadota</taxon>
        <taxon>Alphaproteobacteria</taxon>
        <taxon>Rhodospirillales</taxon>
        <taxon>Dongiaceae</taxon>
        <taxon>Dongia</taxon>
    </lineage>
</organism>
<dbReference type="Pfam" id="PF09587">
    <property type="entry name" value="PGA_cap"/>
    <property type="match status" value="1"/>
</dbReference>
<feature type="domain" description="Capsule synthesis protein CapA" evidence="2">
    <location>
        <begin position="13"/>
        <end position="293"/>
    </location>
</feature>
<keyword evidence="4" id="KW-1185">Reference proteome</keyword>
<name>A0ABU0YTJ9_9PROT</name>
<protein>
    <submittedName>
        <fullName evidence="3">CapA family protein</fullName>
        <ecNumber evidence="3">3.1.-.-</ecNumber>
    </submittedName>
</protein>
<dbReference type="Gene3D" id="3.60.21.10">
    <property type="match status" value="1"/>
</dbReference>
<dbReference type="SMART" id="SM00854">
    <property type="entry name" value="PGA_cap"/>
    <property type="match status" value="1"/>
</dbReference>
<dbReference type="SUPFAM" id="SSF56300">
    <property type="entry name" value="Metallo-dependent phosphatases"/>
    <property type="match status" value="1"/>
</dbReference>
<dbReference type="PANTHER" id="PTHR33393:SF11">
    <property type="entry name" value="POLYGLUTAMINE SYNTHESIS ACCESSORY PROTEIN RV0574C-RELATED"/>
    <property type="match status" value="1"/>
</dbReference>
<dbReference type="InterPro" id="IPR029052">
    <property type="entry name" value="Metallo-depent_PP-like"/>
</dbReference>
<dbReference type="InterPro" id="IPR019079">
    <property type="entry name" value="Capsule_synth_CapA"/>
</dbReference>
<comment type="caution">
    <text evidence="3">The sequence shown here is derived from an EMBL/GenBank/DDBJ whole genome shotgun (WGS) entry which is preliminary data.</text>
</comment>